<gene>
    <name evidence="9" type="ORF">M097_2153</name>
</gene>
<dbReference type="InterPro" id="IPR003423">
    <property type="entry name" value="OMP_efflux"/>
</dbReference>
<evidence type="ECO:0000256" key="2">
    <source>
        <dbReference type="ARBA" id="ARBA00007613"/>
    </source>
</evidence>
<dbReference type="GO" id="GO:0015562">
    <property type="term" value="F:efflux transmembrane transporter activity"/>
    <property type="evidence" value="ECO:0007669"/>
    <property type="project" value="InterPro"/>
</dbReference>
<evidence type="ECO:0000256" key="3">
    <source>
        <dbReference type="ARBA" id="ARBA00022448"/>
    </source>
</evidence>
<keyword evidence="6" id="KW-0472">Membrane</keyword>
<reference evidence="9 10" key="1">
    <citation type="submission" date="2014-04" db="EMBL/GenBank/DDBJ databases">
        <authorList>
            <person name="Sears C."/>
            <person name="Carroll K."/>
            <person name="Sack B.R."/>
            <person name="Qadri F."/>
            <person name="Myers L.L."/>
            <person name="Chung G.-T."/>
            <person name="Escheverria P."/>
            <person name="Fraser C.M."/>
            <person name="Sadzewicz L."/>
            <person name="Shefchek K.A."/>
            <person name="Tallon L."/>
            <person name="Das S.P."/>
            <person name="Daugherty S."/>
            <person name="Mongodin E.F."/>
        </authorList>
    </citation>
    <scope>NUCLEOTIDE SEQUENCE [LARGE SCALE GENOMIC DNA]</scope>
    <source>
        <strain evidence="10">3775 SL(B) 10 (iv)</strain>
    </source>
</reference>
<sequence>MRNNLIIVCLLSGLSLPVCGQSTLDDCIRYAWKHNPGFKNVQIDVKEARTDYVAAMGKFLPYVSVQAEVGRHIGRSVDPDTNGYTADSYNQGTIGMDITLSLFEGFARINRLRYTHWTKKEKEWDHLAKKNDLAYRVAEAYYKAVLDKKLSELAAEQLRLGERYLKQTEAFVELGLKSLSDLQEVKARHQGDVFRERMYEKNRQMSFLYLKEILGMKEGDILSVSLSVSEDTLLLMPQVEVEEVYLRSVHVLPDYKRMEMWERAARKEYAVTLGQFSPTIFARFSWGSDFYNSLFSLHQLRDHWNKYIGVGISFPILSGLDRNAGIRKKKLNLQRVRNSIEEEKLHLRNETERIVLSLHLGWEEHRQASLQVKAETQVLKETERKWEEGLVSVFQLMEARNRLLVAKAEKIRVRLQYELTSRLTMYYRTGSFINH</sequence>
<dbReference type="SUPFAM" id="SSF56954">
    <property type="entry name" value="Outer membrane efflux proteins (OEP)"/>
    <property type="match status" value="1"/>
</dbReference>
<evidence type="ECO:0000313" key="9">
    <source>
        <dbReference type="EMBL" id="KDS31505.1"/>
    </source>
</evidence>
<keyword evidence="5" id="KW-0812">Transmembrane</keyword>
<evidence type="ECO:0000256" key="4">
    <source>
        <dbReference type="ARBA" id="ARBA00022452"/>
    </source>
</evidence>
<evidence type="ECO:0000256" key="1">
    <source>
        <dbReference type="ARBA" id="ARBA00004442"/>
    </source>
</evidence>
<proteinExistence type="inferred from homology"/>
<dbReference type="RefSeq" id="WP_005842423.1">
    <property type="nucleotide sequence ID" value="NZ_JNHI01000009.1"/>
</dbReference>
<dbReference type="GO" id="GO:1990281">
    <property type="term" value="C:efflux pump complex"/>
    <property type="evidence" value="ECO:0007669"/>
    <property type="project" value="TreeGrafter"/>
</dbReference>
<evidence type="ECO:0000256" key="5">
    <source>
        <dbReference type="ARBA" id="ARBA00022692"/>
    </source>
</evidence>
<comment type="similarity">
    <text evidence="2">Belongs to the outer membrane factor (OMF) (TC 1.B.17) family.</text>
</comment>
<accession>A0A078R824</accession>
<dbReference type="EMBL" id="JNHI01000009">
    <property type="protein sequence ID" value="KDS31505.1"/>
    <property type="molecule type" value="Genomic_DNA"/>
</dbReference>
<keyword evidence="7" id="KW-0998">Cell outer membrane</keyword>
<evidence type="ECO:0000256" key="6">
    <source>
        <dbReference type="ARBA" id="ARBA00023136"/>
    </source>
</evidence>
<keyword evidence="4" id="KW-1134">Transmembrane beta strand</keyword>
<comment type="subcellular location">
    <subcellularLocation>
        <location evidence="1">Cell outer membrane</location>
    </subcellularLocation>
</comment>
<name>A0A078R824_PHOVU</name>
<evidence type="ECO:0000256" key="7">
    <source>
        <dbReference type="ARBA" id="ARBA00023237"/>
    </source>
</evidence>
<dbReference type="Pfam" id="PF02321">
    <property type="entry name" value="OEP"/>
    <property type="match status" value="1"/>
</dbReference>
<dbReference type="AlphaFoldDB" id="A0A078R824"/>
<dbReference type="PATRIC" id="fig|1339350.3.peg.2068"/>
<organism evidence="9 10">
    <name type="scientific">Phocaeicola vulgatus str. 3775 SL</name>
    <name type="common">B</name>
    <name type="synonym">iv</name>
    <dbReference type="NCBI Taxonomy" id="1339350"/>
    <lineage>
        <taxon>Bacteria</taxon>
        <taxon>Pseudomonadati</taxon>
        <taxon>Bacteroidota</taxon>
        <taxon>Bacteroidia</taxon>
        <taxon>Bacteroidales</taxon>
        <taxon>Bacteroidaceae</taxon>
        <taxon>Phocaeicola</taxon>
    </lineage>
</organism>
<evidence type="ECO:0000313" key="10">
    <source>
        <dbReference type="Proteomes" id="UP000028134"/>
    </source>
</evidence>
<keyword evidence="3" id="KW-0813">Transport</keyword>
<protein>
    <submittedName>
        <fullName evidence="9">Outer membrane efflux family protein</fullName>
    </submittedName>
</protein>
<dbReference type="Proteomes" id="UP000028134">
    <property type="component" value="Unassembled WGS sequence"/>
</dbReference>
<keyword evidence="8" id="KW-0732">Signal</keyword>
<dbReference type="GO" id="GO:0015288">
    <property type="term" value="F:porin activity"/>
    <property type="evidence" value="ECO:0007669"/>
    <property type="project" value="TreeGrafter"/>
</dbReference>
<evidence type="ECO:0000256" key="8">
    <source>
        <dbReference type="SAM" id="SignalP"/>
    </source>
</evidence>
<dbReference type="Gene3D" id="1.20.1600.10">
    <property type="entry name" value="Outer membrane efflux proteins (OEP)"/>
    <property type="match status" value="1"/>
</dbReference>
<feature type="signal peptide" evidence="8">
    <location>
        <begin position="1"/>
        <end position="20"/>
    </location>
</feature>
<dbReference type="GO" id="GO:0009279">
    <property type="term" value="C:cell outer membrane"/>
    <property type="evidence" value="ECO:0007669"/>
    <property type="project" value="UniProtKB-SubCell"/>
</dbReference>
<dbReference type="PANTHER" id="PTHR30026:SF20">
    <property type="entry name" value="OUTER MEMBRANE PROTEIN TOLC"/>
    <property type="match status" value="1"/>
</dbReference>
<feature type="chain" id="PRO_5001744119" evidence="8">
    <location>
        <begin position="21"/>
        <end position="435"/>
    </location>
</feature>
<dbReference type="InterPro" id="IPR051906">
    <property type="entry name" value="TolC-like"/>
</dbReference>
<dbReference type="PANTHER" id="PTHR30026">
    <property type="entry name" value="OUTER MEMBRANE PROTEIN TOLC"/>
    <property type="match status" value="1"/>
</dbReference>
<comment type="caution">
    <text evidence="9">The sequence shown here is derived from an EMBL/GenBank/DDBJ whole genome shotgun (WGS) entry which is preliminary data.</text>
</comment>